<comment type="caution">
    <text evidence="2">The sequence shown here is derived from an EMBL/GenBank/DDBJ whole genome shotgun (WGS) entry which is preliminary data.</text>
</comment>
<proteinExistence type="predicted"/>
<feature type="domain" description="Reverse transcriptase Ty1/copia-type" evidence="1">
    <location>
        <begin position="30"/>
        <end position="154"/>
    </location>
</feature>
<dbReference type="EMBL" id="BKCJ010454066">
    <property type="protein sequence ID" value="GFA60688.1"/>
    <property type="molecule type" value="Genomic_DNA"/>
</dbReference>
<dbReference type="Pfam" id="PF07727">
    <property type="entry name" value="RVT_2"/>
    <property type="match status" value="1"/>
</dbReference>
<dbReference type="PANTHER" id="PTHR11439">
    <property type="entry name" value="GAG-POL-RELATED RETROTRANSPOSON"/>
    <property type="match status" value="1"/>
</dbReference>
<feature type="non-terminal residue" evidence="2">
    <location>
        <position position="251"/>
    </location>
</feature>
<protein>
    <recommendedName>
        <fullName evidence="1">Reverse transcriptase Ty1/copia-type domain-containing protein</fullName>
    </recommendedName>
</protein>
<dbReference type="PANTHER" id="PTHR11439:SF495">
    <property type="entry name" value="REVERSE TRANSCRIPTASE, RNA-DEPENDENT DNA POLYMERASE-RELATED"/>
    <property type="match status" value="1"/>
</dbReference>
<gene>
    <name evidence="2" type="ORF">Tci_632660</name>
</gene>
<dbReference type="AlphaFoldDB" id="A0A699JYR7"/>
<organism evidence="2">
    <name type="scientific">Tanacetum cinerariifolium</name>
    <name type="common">Dalmatian daisy</name>
    <name type="synonym">Chrysanthemum cinerariifolium</name>
    <dbReference type="NCBI Taxonomy" id="118510"/>
    <lineage>
        <taxon>Eukaryota</taxon>
        <taxon>Viridiplantae</taxon>
        <taxon>Streptophyta</taxon>
        <taxon>Embryophyta</taxon>
        <taxon>Tracheophyta</taxon>
        <taxon>Spermatophyta</taxon>
        <taxon>Magnoliopsida</taxon>
        <taxon>eudicotyledons</taxon>
        <taxon>Gunneridae</taxon>
        <taxon>Pentapetalae</taxon>
        <taxon>asterids</taxon>
        <taxon>campanulids</taxon>
        <taxon>Asterales</taxon>
        <taxon>Asteraceae</taxon>
        <taxon>Asteroideae</taxon>
        <taxon>Anthemideae</taxon>
        <taxon>Anthemidinae</taxon>
        <taxon>Tanacetum</taxon>
    </lineage>
</organism>
<dbReference type="InterPro" id="IPR013103">
    <property type="entry name" value="RVT_2"/>
</dbReference>
<accession>A0A699JYR7</accession>
<reference evidence="2" key="1">
    <citation type="journal article" date="2019" name="Sci. Rep.">
        <title>Draft genome of Tanacetum cinerariifolium, the natural source of mosquito coil.</title>
        <authorList>
            <person name="Yamashiro T."/>
            <person name="Shiraishi A."/>
            <person name="Satake H."/>
            <person name="Nakayama K."/>
        </authorList>
    </citation>
    <scope>NUCLEOTIDE SEQUENCE</scope>
</reference>
<name>A0A699JYR7_TANCI</name>
<evidence type="ECO:0000313" key="2">
    <source>
        <dbReference type="EMBL" id="GFA60688.1"/>
    </source>
</evidence>
<evidence type="ECO:0000259" key="1">
    <source>
        <dbReference type="Pfam" id="PF07727"/>
    </source>
</evidence>
<sequence>MCKNRKSDLLSKRNERSGEFKNRKRVEYVLPNRKRVIGFKWGFRCKKDERGIVIRNQARFDAQGYTQEEGIDVDEVFAPVTIIKAIRLFLAYASFKDFVVYQMDVKSDFLYEKINEEVYVCQPPGFEYPNFLDRLYKIEKALYGLHQALRAWMELYIAFEKMMHEKFQMSSMGELIFFLEVKTASTPLETQKPLLKDEYCEEVDVYIYRSMIDSLMYLASLRPDIMFAVFVCARYQVNLKVSHLHDVKRLF</sequence>